<dbReference type="EMBL" id="CT868060">
    <property type="protein sequence ID" value="CAK68451.1"/>
    <property type="molecule type" value="Genomic_DNA"/>
</dbReference>
<evidence type="ECO:0000313" key="3">
    <source>
        <dbReference type="Proteomes" id="UP000000600"/>
    </source>
</evidence>
<dbReference type="HOGENOM" id="CLU_1506226_0_0_1"/>
<dbReference type="InParanoid" id="A0CCD4"/>
<dbReference type="KEGG" id="ptm:GSPATT00037236001"/>
<protein>
    <recommendedName>
        <fullName evidence="4">DOMON domain-containing protein</fullName>
    </recommendedName>
</protein>
<accession>A0CCD4</accession>
<dbReference type="Proteomes" id="UP000000600">
    <property type="component" value="Unassembled WGS sequence"/>
</dbReference>
<feature type="signal peptide" evidence="1">
    <location>
        <begin position="1"/>
        <end position="27"/>
    </location>
</feature>
<evidence type="ECO:0000313" key="2">
    <source>
        <dbReference type="EMBL" id="CAK68451.1"/>
    </source>
</evidence>
<dbReference type="GeneID" id="5021633"/>
<feature type="chain" id="PRO_5002622982" description="DOMON domain-containing protein" evidence="1">
    <location>
        <begin position="28"/>
        <end position="179"/>
    </location>
</feature>
<organism evidence="2 3">
    <name type="scientific">Paramecium tetraurelia</name>
    <dbReference type="NCBI Taxonomy" id="5888"/>
    <lineage>
        <taxon>Eukaryota</taxon>
        <taxon>Sar</taxon>
        <taxon>Alveolata</taxon>
        <taxon>Ciliophora</taxon>
        <taxon>Intramacronucleata</taxon>
        <taxon>Oligohymenophorea</taxon>
        <taxon>Peniculida</taxon>
        <taxon>Parameciidae</taxon>
        <taxon>Paramecium</taxon>
    </lineage>
</organism>
<sequence>MGDRINAHIYKMKTIIIVAFLVAFTLGQRLDSSSANCNKYLEKFGTANNADGSGATKLAFTGDIAFVSGSTDVKVNLRYSDVDLFNDATYFGLVQEDGKTAATTCLDLKLWKFTSNTYSDPVQVTDLPITASNNFQKQWRYYSFTIPGKDLGTQVSLNDKFKLIYLQRLLCCCLLCCRN</sequence>
<gene>
    <name evidence="2" type="ORF">GSPATT00037236001</name>
</gene>
<keyword evidence="1" id="KW-0732">Signal</keyword>
<dbReference type="RefSeq" id="XP_001435848.1">
    <property type="nucleotide sequence ID" value="XM_001435811.2"/>
</dbReference>
<dbReference type="OrthoDB" id="10449270at2759"/>
<proteinExistence type="predicted"/>
<dbReference type="AlphaFoldDB" id="A0CCD4"/>
<evidence type="ECO:0000256" key="1">
    <source>
        <dbReference type="SAM" id="SignalP"/>
    </source>
</evidence>
<name>A0CCD4_PARTE</name>
<evidence type="ECO:0008006" key="4">
    <source>
        <dbReference type="Google" id="ProtNLM"/>
    </source>
</evidence>
<reference evidence="2 3" key="1">
    <citation type="journal article" date="2006" name="Nature">
        <title>Global trends of whole-genome duplications revealed by the ciliate Paramecium tetraurelia.</title>
        <authorList>
            <consortium name="Genoscope"/>
            <person name="Aury J.-M."/>
            <person name="Jaillon O."/>
            <person name="Duret L."/>
            <person name="Noel B."/>
            <person name="Jubin C."/>
            <person name="Porcel B.M."/>
            <person name="Segurens B."/>
            <person name="Daubin V."/>
            <person name="Anthouard V."/>
            <person name="Aiach N."/>
            <person name="Arnaiz O."/>
            <person name="Billaut A."/>
            <person name="Beisson J."/>
            <person name="Blanc I."/>
            <person name="Bouhouche K."/>
            <person name="Camara F."/>
            <person name="Duharcourt S."/>
            <person name="Guigo R."/>
            <person name="Gogendeau D."/>
            <person name="Katinka M."/>
            <person name="Keller A.-M."/>
            <person name="Kissmehl R."/>
            <person name="Klotz C."/>
            <person name="Koll F."/>
            <person name="Le Moue A."/>
            <person name="Lepere C."/>
            <person name="Malinsky S."/>
            <person name="Nowacki M."/>
            <person name="Nowak J.K."/>
            <person name="Plattner H."/>
            <person name="Poulain J."/>
            <person name="Ruiz F."/>
            <person name="Serrano V."/>
            <person name="Zagulski M."/>
            <person name="Dessen P."/>
            <person name="Betermier M."/>
            <person name="Weissenbach J."/>
            <person name="Scarpelli C."/>
            <person name="Schachter V."/>
            <person name="Sperling L."/>
            <person name="Meyer E."/>
            <person name="Cohen J."/>
            <person name="Wincker P."/>
        </authorList>
    </citation>
    <scope>NUCLEOTIDE SEQUENCE [LARGE SCALE GENOMIC DNA]</scope>
    <source>
        <strain evidence="2 3">Stock d4-2</strain>
    </source>
</reference>
<keyword evidence="3" id="KW-1185">Reference proteome</keyword>